<feature type="compositionally biased region" description="Polar residues" evidence="1">
    <location>
        <begin position="41"/>
        <end position="70"/>
    </location>
</feature>
<dbReference type="Proteomes" id="UP000799753">
    <property type="component" value="Unassembled WGS sequence"/>
</dbReference>
<feature type="region of interest" description="Disordered" evidence="1">
    <location>
        <begin position="41"/>
        <end position="82"/>
    </location>
</feature>
<evidence type="ECO:0000313" key="2">
    <source>
        <dbReference type="EMBL" id="KAF2645547.1"/>
    </source>
</evidence>
<evidence type="ECO:0000256" key="1">
    <source>
        <dbReference type="SAM" id="MobiDB-lite"/>
    </source>
</evidence>
<proteinExistence type="predicted"/>
<keyword evidence="3" id="KW-1185">Reference proteome</keyword>
<gene>
    <name evidence="2" type="ORF">P280DRAFT_465363</name>
</gene>
<name>A0A6A6SEM5_9PLEO</name>
<dbReference type="EMBL" id="MU006777">
    <property type="protein sequence ID" value="KAF2645547.1"/>
    <property type="molecule type" value="Genomic_DNA"/>
</dbReference>
<protein>
    <submittedName>
        <fullName evidence="2">Uncharacterized protein</fullName>
    </submittedName>
</protein>
<dbReference type="AlphaFoldDB" id="A0A6A6SEM5"/>
<reference evidence="2" key="1">
    <citation type="journal article" date="2020" name="Stud. Mycol.">
        <title>101 Dothideomycetes genomes: a test case for predicting lifestyles and emergence of pathogens.</title>
        <authorList>
            <person name="Haridas S."/>
            <person name="Albert R."/>
            <person name="Binder M."/>
            <person name="Bloem J."/>
            <person name="Labutti K."/>
            <person name="Salamov A."/>
            <person name="Andreopoulos B."/>
            <person name="Baker S."/>
            <person name="Barry K."/>
            <person name="Bills G."/>
            <person name="Bluhm B."/>
            <person name="Cannon C."/>
            <person name="Castanera R."/>
            <person name="Culley D."/>
            <person name="Daum C."/>
            <person name="Ezra D."/>
            <person name="Gonzalez J."/>
            <person name="Henrissat B."/>
            <person name="Kuo A."/>
            <person name="Liang C."/>
            <person name="Lipzen A."/>
            <person name="Lutzoni F."/>
            <person name="Magnuson J."/>
            <person name="Mondo S."/>
            <person name="Nolan M."/>
            <person name="Ohm R."/>
            <person name="Pangilinan J."/>
            <person name="Park H.-J."/>
            <person name="Ramirez L."/>
            <person name="Alfaro M."/>
            <person name="Sun H."/>
            <person name="Tritt A."/>
            <person name="Yoshinaga Y."/>
            <person name="Zwiers L.-H."/>
            <person name="Turgeon B."/>
            <person name="Goodwin S."/>
            <person name="Spatafora J."/>
            <person name="Crous P."/>
            <person name="Grigoriev I."/>
        </authorList>
    </citation>
    <scope>NUCLEOTIDE SEQUENCE</scope>
    <source>
        <strain evidence="2">CBS 473.64</strain>
    </source>
</reference>
<organism evidence="2 3">
    <name type="scientific">Massarina eburnea CBS 473.64</name>
    <dbReference type="NCBI Taxonomy" id="1395130"/>
    <lineage>
        <taxon>Eukaryota</taxon>
        <taxon>Fungi</taxon>
        <taxon>Dikarya</taxon>
        <taxon>Ascomycota</taxon>
        <taxon>Pezizomycotina</taxon>
        <taxon>Dothideomycetes</taxon>
        <taxon>Pleosporomycetidae</taxon>
        <taxon>Pleosporales</taxon>
        <taxon>Massarineae</taxon>
        <taxon>Massarinaceae</taxon>
        <taxon>Massarina</taxon>
    </lineage>
</organism>
<evidence type="ECO:0000313" key="3">
    <source>
        <dbReference type="Proteomes" id="UP000799753"/>
    </source>
</evidence>
<sequence>MSTVGSSQPLAATLDHRQNNKVTFAIRPHLAKASHSIRIQSLTSSSCPTSNPFVSTSPSTDHSGNTNARSSGILINEARLGS</sequence>
<accession>A0A6A6SEM5</accession>